<keyword evidence="3 8" id="KW-0689">Ribosomal protein</keyword>
<dbReference type="GO" id="GO:0003723">
    <property type="term" value="F:RNA binding"/>
    <property type="evidence" value="ECO:0007669"/>
    <property type="project" value="InterPro"/>
</dbReference>
<dbReference type="AlphaFoldDB" id="A0A8H5LHE3"/>
<evidence type="ECO:0000256" key="8">
    <source>
        <dbReference type="PROSITE-ProRule" id="PRU00268"/>
    </source>
</evidence>
<evidence type="ECO:0000256" key="10">
    <source>
        <dbReference type="SAM" id="MobiDB-lite"/>
    </source>
</evidence>
<evidence type="ECO:0000256" key="4">
    <source>
        <dbReference type="ARBA" id="ARBA00023128"/>
    </source>
</evidence>
<feature type="domain" description="S5 DRBM" evidence="11">
    <location>
        <begin position="245"/>
        <end position="308"/>
    </location>
</feature>
<dbReference type="InterPro" id="IPR013810">
    <property type="entry name" value="Ribosomal_uS5_N"/>
</dbReference>
<dbReference type="GO" id="GO:0005763">
    <property type="term" value="C:mitochondrial small ribosomal subunit"/>
    <property type="evidence" value="ECO:0007669"/>
    <property type="project" value="UniProtKB-ARBA"/>
</dbReference>
<evidence type="ECO:0000256" key="3">
    <source>
        <dbReference type="ARBA" id="ARBA00022980"/>
    </source>
</evidence>
<evidence type="ECO:0000256" key="7">
    <source>
        <dbReference type="ARBA" id="ARBA00041606"/>
    </source>
</evidence>
<evidence type="ECO:0000256" key="9">
    <source>
        <dbReference type="RuleBase" id="RU003823"/>
    </source>
</evidence>
<sequence length="424" mass="46456">MHRLAFRPLLRALRVQRPPLSAIRSTRLASTTSSDTTPNGTEPAPGTRSPQPSASTKAQSRVRINAKSSRNGPSSPRVYSKLSHQRITRHTSFISSQLSKENGHSNLAALNDIGEFFEQRGVDLDLPDVLFESTDDTVYPDYRPHPEHHELSITDPETKEVKTFHGIVDPIPSLDDRSIFRIPPSKSNPYGGKVTTYNGISIFDSSSSSSSRNTGKDKDTPPIFIKTAPSGAFTTPAQNALMDKFYTSVLLSRRVVHQTGKGKVRSHWYLVLTGNGNGLVGYGQGKHAKPRIALQQARAAAIKNIDSVERFEERTVWTEMSAKLGATKLVLRPRPVGFGLRCNPSLHQVLRAAGFKDISAKVWGSRNKMNVVKCAFMLLQAGHAPPGMGDGVGGKGVKLSRGVGMMGKMQMERARGRKLISLRK</sequence>
<dbReference type="OrthoDB" id="309483at2759"/>
<dbReference type="Pfam" id="PF03719">
    <property type="entry name" value="Ribosomal_S5_C"/>
    <property type="match status" value="1"/>
</dbReference>
<dbReference type="GO" id="GO:0003735">
    <property type="term" value="F:structural constituent of ribosome"/>
    <property type="evidence" value="ECO:0007669"/>
    <property type="project" value="UniProtKB-UniRule"/>
</dbReference>
<evidence type="ECO:0000259" key="11">
    <source>
        <dbReference type="PROSITE" id="PS50881"/>
    </source>
</evidence>
<dbReference type="Gene3D" id="3.30.160.20">
    <property type="match status" value="1"/>
</dbReference>
<keyword evidence="13" id="KW-1185">Reference proteome</keyword>
<dbReference type="PROSITE" id="PS50881">
    <property type="entry name" value="S5_DSRBD"/>
    <property type="match status" value="1"/>
</dbReference>
<evidence type="ECO:0000256" key="1">
    <source>
        <dbReference type="ARBA" id="ARBA00004173"/>
    </source>
</evidence>
<dbReference type="InterPro" id="IPR014721">
    <property type="entry name" value="Ribsml_uS5_D2-typ_fold_subgr"/>
</dbReference>
<dbReference type="PANTHER" id="PTHR48277">
    <property type="entry name" value="MITOCHONDRIAL RIBOSOMAL PROTEIN S5"/>
    <property type="match status" value="1"/>
</dbReference>
<feature type="compositionally biased region" description="Polar residues" evidence="10">
    <location>
        <begin position="48"/>
        <end position="59"/>
    </location>
</feature>
<proteinExistence type="inferred from homology"/>
<comment type="subcellular location">
    <subcellularLocation>
        <location evidence="1">Mitochondrion</location>
    </subcellularLocation>
</comment>
<protein>
    <recommendedName>
        <fullName evidence="6">Small ribosomal subunit protein uS5m</fullName>
    </recommendedName>
    <alternativeName>
        <fullName evidence="7">28S ribosomal protein S5, mitochondrial</fullName>
    </alternativeName>
</protein>
<gene>
    <name evidence="12" type="ORF">D9756_006362</name>
</gene>
<evidence type="ECO:0000256" key="5">
    <source>
        <dbReference type="ARBA" id="ARBA00023274"/>
    </source>
</evidence>
<dbReference type="FunFam" id="3.30.160.20:FF:000022">
    <property type="entry name" value="28S ribosomal protein S5, mitochondrial"/>
    <property type="match status" value="1"/>
</dbReference>
<dbReference type="EMBL" id="JAACJO010000006">
    <property type="protein sequence ID" value="KAF5357217.1"/>
    <property type="molecule type" value="Genomic_DNA"/>
</dbReference>
<dbReference type="SUPFAM" id="SSF54211">
    <property type="entry name" value="Ribosomal protein S5 domain 2-like"/>
    <property type="match status" value="1"/>
</dbReference>
<dbReference type="InterPro" id="IPR000851">
    <property type="entry name" value="Ribosomal_uS5"/>
</dbReference>
<dbReference type="GO" id="GO:0005743">
    <property type="term" value="C:mitochondrial inner membrane"/>
    <property type="evidence" value="ECO:0007669"/>
    <property type="project" value="UniProtKB-ARBA"/>
</dbReference>
<dbReference type="InterPro" id="IPR005324">
    <property type="entry name" value="Ribosomal_uS5_C"/>
</dbReference>
<evidence type="ECO:0000256" key="2">
    <source>
        <dbReference type="ARBA" id="ARBA00008945"/>
    </source>
</evidence>
<dbReference type="SUPFAM" id="SSF54768">
    <property type="entry name" value="dsRNA-binding domain-like"/>
    <property type="match status" value="1"/>
</dbReference>
<evidence type="ECO:0000256" key="6">
    <source>
        <dbReference type="ARBA" id="ARBA00039335"/>
    </source>
</evidence>
<feature type="compositionally biased region" description="Polar residues" evidence="10">
    <location>
        <begin position="23"/>
        <end position="40"/>
    </location>
</feature>
<evidence type="ECO:0000313" key="12">
    <source>
        <dbReference type="EMBL" id="KAF5357217.1"/>
    </source>
</evidence>
<comment type="similarity">
    <text evidence="2 9">Belongs to the universal ribosomal protein uS5 family.</text>
</comment>
<evidence type="ECO:0000313" key="13">
    <source>
        <dbReference type="Proteomes" id="UP000559027"/>
    </source>
</evidence>
<feature type="region of interest" description="Disordered" evidence="10">
    <location>
        <begin position="21"/>
        <end position="84"/>
    </location>
</feature>
<dbReference type="InterPro" id="IPR020568">
    <property type="entry name" value="Ribosomal_Su5_D2-typ_SF"/>
</dbReference>
<organism evidence="12 13">
    <name type="scientific">Leucocoprinus leucothites</name>
    <dbReference type="NCBI Taxonomy" id="201217"/>
    <lineage>
        <taxon>Eukaryota</taxon>
        <taxon>Fungi</taxon>
        <taxon>Dikarya</taxon>
        <taxon>Basidiomycota</taxon>
        <taxon>Agaricomycotina</taxon>
        <taxon>Agaricomycetes</taxon>
        <taxon>Agaricomycetidae</taxon>
        <taxon>Agaricales</taxon>
        <taxon>Agaricineae</taxon>
        <taxon>Agaricaceae</taxon>
        <taxon>Leucocoprinus</taxon>
    </lineage>
</organism>
<keyword evidence="5 8" id="KW-0687">Ribonucleoprotein</keyword>
<name>A0A8H5LHE3_9AGAR</name>
<dbReference type="Proteomes" id="UP000559027">
    <property type="component" value="Unassembled WGS sequence"/>
</dbReference>
<dbReference type="FunFam" id="3.30.230.10:FF:000002">
    <property type="entry name" value="30S ribosomal protein S5"/>
    <property type="match status" value="1"/>
</dbReference>
<reference evidence="12 13" key="1">
    <citation type="journal article" date="2020" name="ISME J.">
        <title>Uncovering the hidden diversity of litter-decomposition mechanisms in mushroom-forming fungi.</title>
        <authorList>
            <person name="Floudas D."/>
            <person name="Bentzer J."/>
            <person name="Ahren D."/>
            <person name="Johansson T."/>
            <person name="Persson P."/>
            <person name="Tunlid A."/>
        </authorList>
    </citation>
    <scope>NUCLEOTIDE SEQUENCE [LARGE SCALE GENOMIC DNA]</scope>
    <source>
        <strain evidence="12 13">CBS 146.42</strain>
    </source>
</reference>
<dbReference type="Gene3D" id="3.30.230.10">
    <property type="match status" value="1"/>
</dbReference>
<dbReference type="Pfam" id="PF00333">
    <property type="entry name" value="Ribosomal_S5"/>
    <property type="match status" value="1"/>
</dbReference>
<accession>A0A8H5LHE3</accession>
<keyword evidence="4" id="KW-0496">Mitochondrion</keyword>
<comment type="caution">
    <text evidence="12">The sequence shown here is derived from an EMBL/GenBank/DDBJ whole genome shotgun (WGS) entry which is preliminary data.</text>
</comment>
<dbReference type="GO" id="GO:0006412">
    <property type="term" value="P:translation"/>
    <property type="evidence" value="ECO:0007669"/>
    <property type="project" value="InterPro"/>
</dbReference>
<dbReference type="PANTHER" id="PTHR48277:SF1">
    <property type="entry name" value="MITOCHONDRIAL RIBOSOMAL PROTEIN S5"/>
    <property type="match status" value="1"/>
</dbReference>